<accession>A0A533Q695</accession>
<proteinExistence type="predicted"/>
<evidence type="ECO:0000313" key="1">
    <source>
        <dbReference type="EMBL" id="TLD40108.1"/>
    </source>
</evidence>
<comment type="caution">
    <text evidence="1">The sequence shown here is derived from an EMBL/GenBank/DDBJ whole genome shotgun (WGS) entry which is preliminary data.</text>
</comment>
<dbReference type="EMBL" id="SULG01000132">
    <property type="protein sequence ID" value="TLD40108.1"/>
    <property type="molecule type" value="Genomic_DNA"/>
</dbReference>
<gene>
    <name evidence="1" type="ORF">JETT_3635</name>
</gene>
<name>A0A533Q695_9BACT</name>
<evidence type="ECO:0000313" key="2">
    <source>
        <dbReference type="Proteomes" id="UP000319783"/>
    </source>
</evidence>
<protein>
    <submittedName>
        <fullName evidence="1">Uncharacterized protein</fullName>
    </submittedName>
</protein>
<dbReference type="Proteomes" id="UP000319783">
    <property type="component" value="Unassembled WGS sequence"/>
</dbReference>
<dbReference type="AlphaFoldDB" id="A0A533Q695"/>
<organism evidence="1 2">
    <name type="scientific">Candidatus Jettenia ecosi</name>
    <dbReference type="NCBI Taxonomy" id="2494326"/>
    <lineage>
        <taxon>Bacteria</taxon>
        <taxon>Pseudomonadati</taxon>
        <taxon>Planctomycetota</taxon>
        <taxon>Candidatus Brocadiia</taxon>
        <taxon>Candidatus Brocadiales</taxon>
        <taxon>Candidatus Brocadiaceae</taxon>
        <taxon>Candidatus Jettenia</taxon>
    </lineage>
</organism>
<sequence length="95" mass="11251">MNETIYFFRKISKIQPDGKCSKYLAKIKVTEREYTIFKTRLIKVHIDGKTSIKCPACRNMLFMFDLEDIDRIMSSLKRNARHYEKIVNKVIADVC</sequence>
<reference evidence="1 2" key="1">
    <citation type="submission" date="2019-04" db="EMBL/GenBank/DDBJ databases">
        <title>Genome of a novel bacterium Candidatus Jettenia ecosi reconstructed from metagenome of an anammox bioreactor.</title>
        <authorList>
            <person name="Mardanov A.V."/>
            <person name="Beletsky A.V."/>
            <person name="Ravin N.V."/>
            <person name="Botchkova E.A."/>
            <person name="Litti Y.V."/>
            <person name="Nozhevnikova A.N."/>
        </authorList>
    </citation>
    <scope>NUCLEOTIDE SEQUENCE [LARGE SCALE GENOMIC DNA]</scope>
    <source>
        <strain evidence="1">J2</strain>
    </source>
</reference>